<evidence type="ECO:0000313" key="1">
    <source>
        <dbReference type="EMBL" id="KAI3797283.1"/>
    </source>
</evidence>
<comment type="caution">
    <text evidence="1">The sequence shown here is derived from an EMBL/GenBank/DDBJ whole genome shotgun (WGS) entry which is preliminary data.</text>
</comment>
<sequence>MFNTTAGGHIMERLELDECKEMFESFAQAKQQHPHSVRNSIPTTREPASSPRGVHQVTPETSVAVALDSMANEIKELKLSAQRCQVCRGGHDTRDCPVNNEEHVNYAGNQYQNRGYNNNNTYGSGWKSGNNPPRFNGRQQQYGGGEVGASSGSSVNTRKIEEMLENQTQLLTHLVQQDKDKRQRMDSHDTLLKNQQSAFEDLQRTVGYIAQSLKGRQGGQSSGSNASVMTVSVWSVEKKEVVEDDSHSIEGARVSTRSHREKKKETPPVVEEEEPVDEEIVEEKPAERAVEKKKKGEEMKSPEIDLSRVPYPPLLLPYRNAREYGAFLDMYKQLKVNLPFIEVLQHMPKFGKFLKDLLSNKKKLGGISEVSLSEQCSVMVQNKLPEKLGDSGRFTIPCMFGGLPLHYALADLGASINLIPYSIYKRLDLGKLQPTRMSISLADCSVKYPRGIGENPLVKVGKFVLLVDFVILDMEVDDRVPLILGRPFLRTAKAMIDVFGGKLTLRVGDEFITFDATNSVEDVGVHSHSVCMLDASMDDHRDSNPLKDDLDKEMLEEPPDWFKCWWKDLSAINDTHLRFGRSFCLLGLWRTGRPRRMKAVPVRIKEKPPDRLEFTLDLAWEIIGNEFPGFIIPPILNIHLGVIDYLLYPVVKATRQLMCNRDRNAIRCTRRRTKLDFIQDHIMTS</sequence>
<name>A0ACB9HPQ1_9ASTR</name>
<keyword evidence="2" id="KW-1185">Reference proteome</keyword>
<proteinExistence type="predicted"/>
<dbReference type="Proteomes" id="UP001056120">
    <property type="component" value="Linkage Group LG11"/>
</dbReference>
<protein>
    <submittedName>
        <fullName evidence="1">Uncharacterized protein</fullName>
    </submittedName>
</protein>
<evidence type="ECO:0000313" key="2">
    <source>
        <dbReference type="Proteomes" id="UP001056120"/>
    </source>
</evidence>
<gene>
    <name evidence="1" type="ORF">L1987_32539</name>
</gene>
<organism evidence="1 2">
    <name type="scientific">Smallanthus sonchifolius</name>
    <dbReference type="NCBI Taxonomy" id="185202"/>
    <lineage>
        <taxon>Eukaryota</taxon>
        <taxon>Viridiplantae</taxon>
        <taxon>Streptophyta</taxon>
        <taxon>Embryophyta</taxon>
        <taxon>Tracheophyta</taxon>
        <taxon>Spermatophyta</taxon>
        <taxon>Magnoliopsida</taxon>
        <taxon>eudicotyledons</taxon>
        <taxon>Gunneridae</taxon>
        <taxon>Pentapetalae</taxon>
        <taxon>asterids</taxon>
        <taxon>campanulids</taxon>
        <taxon>Asterales</taxon>
        <taxon>Asteraceae</taxon>
        <taxon>Asteroideae</taxon>
        <taxon>Heliantheae alliance</taxon>
        <taxon>Millerieae</taxon>
        <taxon>Smallanthus</taxon>
    </lineage>
</organism>
<reference evidence="1 2" key="2">
    <citation type="journal article" date="2022" name="Mol. Ecol. Resour.">
        <title>The genomes of chicory, endive, great burdock and yacon provide insights into Asteraceae paleo-polyploidization history and plant inulin production.</title>
        <authorList>
            <person name="Fan W."/>
            <person name="Wang S."/>
            <person name="Wang H."/>
            <person name="Wang A."/>
            <person name="Jiang F."/>
            <person name="Liu H."/>
            <person name="Zhao H."/>
            <person name="Xu D."/>
            <person name="Zhang Y."/>
        </authorList>
    </citation>
    <scope>NUCLEOTIDE SEQUENCE [LARGE SCALE GENOMIC DNA]</scope>
    <source>
        <strain evidence="2">cv. Yunnan</strain>
        <tissue evidence="1">Leaves</tissue>
    </source>
</reference>
<reference evidence="2" key="1">
    <citation type="journal article" date="2022" name="Mol. Ecol. Resour.">
        <title>The genomes of chicory, endive, great burdock and yacon provide insights into Asteraceae palaeo-polyploidization history and plant inulin production.</title>
        <authorList>
            <person name="Fan W."/>
            <person name="Wang S."/>
            <person name="Wang H."/>
            <person name="Wang A."/>
            <person name="Jiang F."/>
            <person name="Liu H."/>
            <person name="Zhao H."/>
            <person name="Xu D."/>
            <person name="Zhang Y."/>
        </authorList>
    </citation>
    <scope>NUCLEOTIDE SEQUENCE [LARGE SCALE GENOMIC DNA]</scope>
    <source>
        <strain evidence="2">cv. Yunnan</strain>
    </source>
</reference>
<accession>A0ACB9HPQ1</accession>
<dbReference type="EMBL" id="CM042028">
    <property type="protein sequence ID" value="KAI3797283.1"/>
    <property type="molecule type" value="Genomic_DNA"/>
</dbReference>